<protein>
    <recommendedName>
        <fullName evidence="3">PilZ domain-containing protein</fullName>
    </recommendedName>
</protein>
<gene>
    <name evidence="1" type="ORF">K7G82_00055</name>
</gene>
<comment type="caution">
    <text evidence="1">The sequence shown here is derived from an EMBL/GenBank/DDBJ whole genome shotgun (WGS) entry which is preliminary data.</text>
</comment>
<evidence type="ECO:0000313" key="2">
    <source>
        <dbReference type="Proteomes" id="UP000706039"/>
    </source>
</evidence>
<evidence type="ECO:0000313" key="1">
    <source>
        <dbReference type="EMBL" id="MBY8820663.1"/>
    </source>
</evidence>
<name>A0ABS7PHH3_9SPHN</name>
<dbReference type="RefSeq" id="WP_222987785.1">
    <property type="nucleotide sequence ID" value="NZ_JAINVV010000001.1"/>
</dbReference>
<proteinExistence type="predicted"/>
<dbReference type="Proteomes" id="UP000706039">
    <property type="component" value="Unassembled WGS sequence"/>
</dbReference>
<sequence length="117" mass="12881">MAAHLAQHVFQVDQRRAQRDEIFIATRIRPCSPPFGDPAPAYLLNVSRFGFMARTDLSPVDGSLISIELPELGQLVGRKIWSMEQNIGAEFLEALDPTVYFNLLAAIAAEQRLAGAA</sequence>
<keyword evidence="2" id="KW-1185">Reference proteome</keyword>
<accession>A0ABS7PHH3</accession>
<reference evidence="1 2" key="1">
    <citation type="submission" date="2021-08" db="EMBL/GenBank/DDBJ databases">
        <authorList>
            <person name="Tuo L."/>
        </authorList>
    </citation>
    <scope>NUCLEOTIDE SEQUENCE [LARGE SCALE GENOMIC DNA]</scope>
    <source>
        <strain evidence="1 2">JCM 31229</strain>
    </source>
</reference>
<organism evidence="1 2">
    <name type="scientific">Sphingomonas colocasiae</name>
    <dbReference type="NCBI Taxonomy" id="1848973"/>
    <lineage>
        <taxon>Bacteria</taxon>
        <taxon>Pseudomonadati</taxon>
        <taxon>Pseudomonadota</taxon>
        <taxon>Alphaproteobacteria</taxon>
        <taxon>Sphingomonadales</taxon>
        <taxon>Sphingomonadaceae</taxon>
        <taxon>Sphingomonas</taxon>
    </lineage>
</organism>
<dbReference type="EMBL" id="JAINVV010000001">
    <property type="protein sequence ID" value="MBY8820663.1"/>
    <property type="molecule type" value="Genomic_DNA"/>
</dbReference>
<evidence type="ECO:0008006" key="3">
    <source>
        <dbReference type="Google" id="ProtNLM"/>
    </source>
</evidence>